<dbReference type="InterPro" id="IPR006674">
    <property type="entry name" value="HD_domain"/>
</dbReference>
<dbReference type="SUPFAM" id="SSF81301">
    <property type="entry name" value="Nucleotidyltransferase"/>
    <property type="match status" value="1"/>
</dbReference>
<name>A0A212J4I3_9DELT</name>
<dbReference type="AlphaFoldDB" id="A0A212J4I3"/>
<dbReference type="GO" id="GO:0000166">
    <property type="term" value="F:nucleotide binding"/>
    <property type="evidence" value="ECO:0007669"/>
    <property type="project" value="UniProtKB-KW"/>
</dbReference>
<organism evidence="3">
    <name type="scientific">uncultured delta proteobacterium</name>
    <dbReference type="NCBI Taxonomy" id="34034"/>
    <lineage>
        <taxon>Bacteria</taxon>
        <taxon>Deltaproteobacteria</taxon>
        <taxon>environmental samples</taxon>
    </lineage>
</organism>
<dbReference type="Gene3D" id="3.30.460.10">
    <property type="entry name" value="Beta Polymerase, domain 2"/>
    <property type="match status" value="1"/>
</dbReference>
<sequence>MLLGRSPTEFDIVFDGSPEETARFHENAPKVGKTAVTYIIDGRDHVPLLGTIAEDLLARDCTINALLLDENGMLHALPTTFSDLRDGIIRHASPTAFLRDPVRVFRAARFAAALPGFSIAPETTDRMREAAGHEHFRTVAAERVGKECMKAMAGHAPGNFIRALAAADALVPWFSPLETGNAIPAGPAKYHDDKSVLEHTTKVMDAIAAMPLPEKDRALAVWMGLCHDLGKVTTPPETLPRHIGHELRGEALAGELARRLRLPGLWEKAGRLAASLHMKAGQYAVLRPGTKVDLLHALAASRLAAPFTALVAADSGDGSLRETMTRDMQTILAVTLPEEWRDKGPKSAAELRRLRVRVLKQALSSGEKLRP</sequence>
<gene>
    <name evidence="3" type="ORF">KL86DPRO_10639</name>
</gene>
<dbReference type="InterPro" id="IPR050124">
    <property type="entry name" value="tRNA_CCA-adding_enzyme"/>
</dbReference>
<evidence type="ECO:0000313" key="3">
    <source>
        <dbReference type="EMBL" id="SBV94075.1"/>
    </source>
</evidence>
<dbReference type="EMBL" id="FLUQ01000001">
    <property type="protein sequence ID" value="SBV94075.1"/>
    <property type="molecule type" value="Genomic_DNA"/>
</dbReference>
<accession>A0A212J4I3</accession>
<evidence type="ECO:0000256" key="1">
    <source>
        <dbReference type="ARBA" id="ARBA00022741"/>
    </source>
</evidence>
<reference evidence="3" key="1">
    <citation type="submission" date="2016-04" db="EMBL/GenBank/DDBJ databases">
        <authorList>
            <person name="Evans L.H."/>
            <person name="Alamgir A."/>
            <person name="Owens N."/>
            <person name="Weber N.D."/>
            <person name="Virtaneva K."/>
            <person name="Barbian K."/>
            <person name="Babar A."/>
            <person name="Rosenke K."/>
        </authorList>
    </citation>
    <scope>NUCLEOTIDE SEQUENCE</scope>
    <source>
        <strain evidence="3">86</strain>
    </source>
</reference>
<protein>
    <recommendedName>
        <fullName evidence="2">HD domain-containing protein</fullName>
    </recommendedName>
</protein>
<proteinExistence type="predicted"/>
<dbReference type="Gene3D" id="1.10.3090.10">
    <property type="entry name" value="cca-adding enzyme, domain 2"/>
    <property type="match status" value="1"/>
</dbReference>
<dbReference type="Pfam" id="PF01966">
    <property type="entry name" value="HD"/>
    <property type="match status" value="1"/>
</dbReference>
<dbReference type="SUPFAM" id="SSF81891">
    <property type="entry name" value="Poly A polymerase C-terminal region-like"/>
    <property type="match status" value="1"/>
</dbReference>
<keyword evidence="1" id="KW-0547">Nucleotide-binding</keyword>
<dbReference type="PANTHER" id="PTHR47545:SF1">
    <property type="entry name" value="MULTIFUNCTIONAL CCA PROTEIN"/>
    <property type="match status" value="1"/>
</dbReference>
<dbReference type="PANTHER" id="PTHR47545">
    <property type="entry name" value="MULTIFUNCTIONAL CCA PROTEIN"/>
    <property type="match status" value="1"/>
</dbReference>
<feature type="domain" description="HD" evidence="2">
    <location>
        <begin position="196"/>
        <end position="301"/>
    </location>
</feature>
<evidence type="ECO:0000259" key="2">
    <source>
        <dbReference type="PROSITE" id="PS51831"/>
    </source>
</evidence>
<dbReference type="InterPro" id="IPR043519">
    <property type="entry name" value="NT_sf"/>
</dbReference>
<dbReference type="PROSITE" id="PS51831">
    <property type="entry name" value="HD"/>
    <property type="match status" value="1"/>
</dbReference>